<evidence type="ECO:0000313" key="2">
    <source>
        <dbReference type="Proteomes" id="UP000001803"/>
    </source>
</evidence>
<dbReference type="STRING" id="565034.BHWA1_00266"/>
<dbReference type="AlphaFoldDB" id="A0A3B6V892"/>
<reference evidence="1 2" key="1">
    <citation type="journal article" date="2009" name="PLoS ONE">
        <title>Genome sequence of the pathogenic intestinal spirochete Brachyspira hyodysenteriae reveals adaptations to its lifestyle in the porcine large intestine.</title>
        <authorList>
            <person name="Bellgard M.I."/>
            <person name="Wanchanthuek P."/>
            <person name="La T."/>
            <person name="Ryan K."/>
            <person name="Moolhuijzen P."/>
            <person name="Albertyn Z."/>
            <person name="Shaban B."/>
            <person name="Motro Y."/>
            <person name="Dunn D.S."/>
            <person name="Schibeci D."/>
            <person name="Hunter A."/>
            <person name="Barrero R."/>
            <person name="Phillips N.D."/>
            <person name="Hampson D.J."/>
        </authorList>
    </citation>
    <scope>NUCLEOTIDE SEQUENCE [LARGE SCALE GENOMIC DNA]</scope>
    <source>
        <strain evidence="2">ATCC 49526 / WA1</strain>
    </source>
</reference>
<dbReference type="InterPro" id="IPR012349">
    <property type="entry name" value="Split_barrel_FMN-bd"/>
</dbReference>
<dbReference type="PANTHER" id="PTHR34071">
    <property type="entry name" value="5-NITROIMIDAZOLE ANTIBIOTICS RESISTANCE PROTEIN, NIMA-FAMILY-RELATED PROTEIN-RELATED"/>
    <property type="match status" value="1"/>
</dbReference>
<dbReference type="InterPro" id="IPR024747">
    <property type="entry name" value="Pyridox_Oxase-rel"/>
</dbReference>
<name>A0A3B6V892_BRAHW</name>
<keyword evidence="2" id="KW-1185">Reference proteome</keyword>
<sequence>MYIIFNMFREMRRKNQLLSNSQSISILEKCSSGVLAVSGDYDYPYAVPLSYVYYDNKIVFHVAKIGYKLDAIKNNNKVSFCVIEKDDIKPEEYTTYYRSVIVFGKAFIVEDDNQKREAIEKLALKYYPNDTQLNRNAVIDKEYNAFYIMEVHIEYMTGKEAIELVNNRLNYNK</sequence>
<dbReference type="EMBL" id="CP001357">
    <property type="protein sequence ID" value="ACN82766.1"/>
    <property type="molecule type" value="Genomic_DNA"/>
</dbReference>
<proteinExistence type="predicted"/>
<organism evidence="1 2">
    <name type="scientific">Brachyspira hyodysenteriae (strain ATCC 49526 / WA1)</name>
    <dbReference type="NCBI Taxonomy" id="565034"/>
    <lineage>
        <taxon>Bacteria</taxon>
        <taxon>Pseudomonadati</taxon>
        <taxon>Spirochaetota</taxon>
        <taxon>Spirochaetia</taxon>
        <taxon>Brachyspirales</taxon>
        <taxon>Brachyspiraceae</taxon>
        <taxon>Brachyspira</taxon>
    </lineage>
</organism>
<dbReference type="KEGG" id="bhy:BHWA1_00266"/>
<dbReference type="Gene3D" id="2.30.110.10">
    <property type="entry name" value="Electron Transport, Fmn-binding Protein, Chain A"/>
    <property type="match status" value="1"/>
</dbReference>
<evidence type="ECO:0000313" key="1">
    <source>
        <dbReference type="EMBL" id="ACN82766.1"/>
    </source>
</evidence>
<dbReference type="SUPFAM" id="SSF50475">
    <property type="entry name" value="FMN-binding split barrel"/>
    <property type="match status" value="1"/>
</dbReference>
<accession>A0A3B6V892</accession>
<dbReference type="Pfam" id="PF12900">
    <property type="entry name" value="Pyridox_ox_2"/>
    <property type="match status" value="1"/>
</dbReference>
<dbReference type="PANTHER" id="PTHR34071:SF2">
    <property type="entry name" value="FLAVIN-NUCLEOTIDE-BINDING PROTEIN"/>
    <property type="match status" value="1"/>
</dbReference>
<protein>
    <submittedName>
        <fullName evidence="1">Nitroimidazole resistance protein</fullName>
    </submittedName>
</protein>
<gene>
    <name evidence="1" type="ordered locus">BHWA1_00266</name>
</gene>
<dbReference type="Proteomes" id="UP000001803">
    <property type="component" value="Chromosome"/>
</dbReference>